<protein>
    <recommendedName>
        <fullName evidence="4">Hydrophobin</fullName>
    </recommendedName>
</protein>
<keyword evidence="1" id="KW-0732">Signal</keyword>
<dbReference type="KEGG" id="cput:CONPUDRAFT_159617"/>
<name>A0A5M3M6Z8_CONPW</name>
<accession>A0A5M3M6Z8</accession>
<dbReference type="OrthoDB" id="2668926at2759"/>
<sequence>MPSLVRTLAVALLVTSTAYACDSIPLCCATMYDGPSPEATQAIQKAGVPSSDIVYPIGVGCIPTENPPATYILTCNSPDTKACCDSSLQNGLAYNCTAMN</sequence>
<dbReference type="PROSITE" id="PS51257">
    <property type="entry name" value="PROKAR_LIPOPROTEIN"/>
    <property type="match status" value="1"/>
</dbReference>
<evidence type="ECO:0008006" key="4">
    <source>
        <dbReference type="Google" id="ProtNLM"/>
    </source>
</evidence>
<proteinExistence type="predicted"/>
<organism evidence="2 3">
    <name type="scientific">Coniophora puteana (strain RWD-64-598)</name>
    <name type="common">Brown rot fungus</name>
    <dbReference type="NCBI Taxonomy" id="741705"/>
    <lineage>
        <taxon>Eukaryota</taxon>
        <taxon>Fungi</taxon>
        <taxon>Dikarya</taxon>
        <taxon>Basidiomycota</taxon>
        <taxon>Agaricomycotina</taxon>
        <taxon>Agaricomycetes</taxon>
        <taxon>Agaricomycetidae</taxon>
        <taxon>Boletales</taxon>
        <taxon>Coniophorineae</taxon>
        <taxon>Coniophoraceae</taxon>
        <taxon>Coniophora</taxon>
    </lineage>
</organism>
<dbReference type="CDD" id="cd23507">
    <property type="entry name" value="hydrophobin_I"/>
    <property type="match status" value="1"/>
</dbReference>
<dbReference type="GeneID" id="19204133"/>
<gene>
    <name evidence="2" type="ORF">CONPUDRAFT_159617</name>
</gene>
<dbReference type="AlphaFoldDB" id="A0A5M3M6Z8"/>
<reference evidence="3" key="1">
    <citation type="journal article" date="2012" name="Science">
        <title>The Paleozoic origin of enzymatic lignin decomposition reconstructed from 31 fungal genomes.</title>
        <authorList>
            <person name="Floudas D."/>
            <person name="Binder M."/>
            <person name="Riley R."/>
            <person name="Barry K."/>
            <person name="Blanchette R.A."/>
            <person name="Henrissat B."/>
            <person name="Martinez A.T."/>
            <person name="Otillar R."/>
            <person name="Spatafora J.W."/>
            <person name="Yadav J.S."/>
            <person name="Aerts A."/>
            <person name="Benoit I."/>
            <person name="Boyd A."/>
            <person name="Carlson A."/>
            <person name="Copeland A."/>
            <person name="Coutinho P.M."/>
            <person name="de Vries R.P."/>
            <person name="Ferreira P."/>
            <person name="Findley K."/>
            <person name="Foster B."/>
            <person name="Gaskell J."/>
            <person name="Glotzer D."/>
            <person name="Gorecki P."/>
            <person name="Heitman J."/>
            <person name="Hesse C."/>
            <person name="Hori C."/>
            <person name="Igarashi K."/>
            <person name="Jurgens J.A."/>
            <person name="Kallen N."/>
            <person name="Kersten P."/>
            <person name="Kohler A."/>
            <person name="Kuees U."/>
            <person name="Kumar T.K.A."/>
            <person name="Kuo A."/>
            <person name="LaButti K."/>
            <person name="Larrondo L.F."/>
            <person name="Lindquist E."/>
            <person name="Ling A."/>
            <person name="Lombard V."/>
            <person name="Lucas S."/>
            <person name="Lundell T."/>
            <person name="Martin R."/>
            <person name="McLaughlin D.J."/>
            <person name="Morgenstern I."/>
            <person name="Morin E."/>
            <person name="Murat C."/>
            <person name="Nagy L.G."/>
            <person name="Nolan M."/>
            <person name="Ohm R.A."/>
            <person name="Patyshakuliyeva A."/>
            <person name="Rokas A."/>
            <person name="Ruiz-Duenas F.J."/>
            <person name="Sabat G."/>
            <person name="Salamov A."/>
            <person name="Samejima M."/>
            <person name="Schmutz J."/>
            <person name="Slot J.C."/>
            <person name="St John F."/>
            <person name="Stenlid J."/>
            <person name="Sun H."/>
            <person name="Sun S."/>
            <person name="Syed K."/>
            <person name="Tsang A."/>
            <person name="Wiebenga A."/>
            <person name="Young D."/>
            <person name="Pisabarro A."/>
            <person name="Eastwood D.C."/>
            <person name="Martin F."/>
            <person name="Cullen D."/>
            <person name="Grigoriev I.V."/>
            <person name="Hibbett D.S."/>
        </authorList>
    </citation>
    <scope>NUCLEOTIDE SEQUENCE [LARGE SCALE GENOMIC DNA]</scope>
    <source>
        <strain evidence="3">RWD-64-598 SS2</strain>
    </source>
</reference>
<comment type="caution">
    <text evidence="2">The sequence shown here is derived from an EMBL/GenBank/DDBJ whole genome shotgun (WGS) entry which is preliminary data.</text>
</comment>
<dbReference type="EMBL" id="JH711590">
    <property type="protein sequence ID" value="EIW74843.1"/>
    <property type="molecule type" value="Genomic_DNA"/>
</dbReference>
<evidence type="ECO:0000313" key="2">
    <source>
        <dbReference type="EMBL" id="EIW74843.1"/>
    </source>
</evidence>
<dbReference type="Proteomes" id="UP000053558">
    <property type="component" value="Unassembled WGS sequence"/>
</dbReference>
<evidence type="ECO:0000313" key="3">
    <source>
        <dbReference type="Proteomes" id="UP000053558"/>
    </source>
</evidence>
<feature type="signal peptide" evidence="1">
    <location>
        <begin position="1"/>
        <end position="20"/>
    </location>
</feature>
<feature type="chain" id="PRO_5024467932" description="Hydrophobin" evidence="1">
    <location>
        <begin position="21"/>
        <end position="100"/>
    </location>
</feature>
<dbReference type="RefSeq" id="XP_007774913.1">
    <property type="nucleotide sequence ID" value="XM_007776723.1"/>
</dbReference>
<keyword evidence="3" id="KW-1185">Reference proteome</keyword>
<evidence type="ECO:0000256" key="1">
    <source>
        <dbReference type="SAM" id="SignalP"/>
    </source>
</evidence>